<comment type="caution">
    <text evidence="3">The sequence shown here is derived from an EMBL/GenBank/DDBJ whole genome shotgun (WGS) entry which is preliminary data.</text>
</comment>
<dbReference type="Pfam" id="PF13456">
    <property type="entry name" value="RVT_3"/>
    <property type="match status" value="1"/>
</dbReference>
<keyword evidence="4" id="KW-1185">Reference proteome</keyword>
<dbReference type="Gene3D" id="3.30.420.10">
    <property type="entry name" value="Ribonuclease H-like superfamily/Ribonuclease H"/>
    <property type="match status" value="1"/>
</dbReference>
<gene>
    <name evidence="3" type="ORF">V6N12_016296</name>
</gene>
<sequence length="393" mass="44531">MVFDLIHSESNSWNEQAIRNIFSHEEADQILCMHLPRHPQTDMYIWRADKSGQYSVRSGYRLLCGEELYPTGEPNLLQSVSANIYNTLWSLKLPAKVKITGWRFFNNFLPTAVNLHNRRLNVQLNCCLCDSASESVSHLLLECPFSAQVLSAFHIALPVVLDEQQWLQWLSHLFVNLSKEKIKYLIVSLWAIWTPADLVFFIQNYILEYDAITTSHAPEQSQVTRACWIPPPVDFVKVNFDVGYNNFNKTSVAGIIIRNSDGLILAASTCPSSHVPSPEVAEAHACDQAVSLTRDLGFQKAIFEGDALNIIKKVLDPSIDMSETFGLIHNIKRLKLGFEAISFSHVFRSQNVPAHVLAKEGWCFAYQRVWIEEAPDSVVAAANKDCWWVDPPL</sequence>
<dbReference type="InterPro" id="IPR026960">
    <property type="entry name" value="RVT-Znf"/>
</dbReference>
<dbReference type="InterPro" id="IPR002156">
    <property type="entry name" value="RNaseH_domain"/>
</dbReference>
<reference evidence="3 4" key="1">
    <citation type="journal article" date="2024" name="G3 (Bethesda)">
        <title>Genome assembly of Hibiscus sabdariffa L. provides insights into metabolisms of medicinal natural products.</title>
        <authorList>
            <person name="Kim T."/>
        </authorList>
    </citation>
    <scope>NUCLEOTIDE SEQUENCE [LARGE SCALE GENOMIC DNA]</scope>
    <source>
        <strain evidence="3">TK-2024</strain>
        <tissue evidence="3">Old leaves</tissue>
    </source>
</reference>
<organism evidence="3 4">
    <name type="scientific">Hibiscus sabdariffa</name>
    <name type="common">roselle</name>
    <dbReference type="NCBI Taxonomy" id="183260"/>
    <lineage>
        <taxon>Eukaryota</taxon>
        <taxon>Viridiplantae</taxon>
        <taxon>Streptophyta</taxon>
        <taxon>Embryophyta</taxon>
        <taxon>Tracheophyta</taxon>
        <taxon>Spermatophyta</taxon>
        <taxon>Magnoliopsida</taxon>
        <taxon>eudicotyledons</taxon>
        <taxon>Gunneridae</taxon>
        <taxon>Pentapetalae</taxon>
        <taxon>rosids</taxon>
        <taxon>malvids</taxon>
        <taxon>Malvales</taxon>
        <taxon>Malvaceae</taxon>
        <taxon>Malvoideae</taxon>
        <taxon>Hibiscus</taxon>
    </lineage>
</organism>
<dbReference type="EMBL" id="JBBPBM010000055">
    <property type="protein sequence ID" value="KAK8517445.1"/>
    <property type="molecule type" value="Genomic_DNA"/>
</dbReference>
<dbReference type="SUPFAM" id="SSF53098">
    <property type="entry name" value="Ribonuclease H-like"/>
    <property type="match status" value="1"/>
</dbReference>
<protein>
    <recommendedName>
        <fullName evidence="5">Reverse transcriptase zinc-binding domain</fullName>
    </recommendedName>
</protein>
<dbReference type="CDD" id="cd06222">
    <property type="entry name" value="RNase_H_like"/>
    <property type="match status" value="1"/>
</dbReference>
<evidence type="ECO:0000259" key="1">
    <source>
        <dbReference type="Pfam" id="PF13456"/>
    </source>
</evidence>
<dbReference type="InterPro" id="IPR012337">
    <property type="entry name" value="RNaseH-like_sf"/>
</dbReference>
<name>A0ABR2CD59_9ROSI</name>
<evidence type="ECO:0000313" key="4">
    <source>
        <dbReference type="Proteomes" id="UP001472677"/>
    </source>
</evidence>
<dbReference type="PANTHER" id="PTHR47074:SF61">
    <property type="entry name" value="RNASE H TYPE-1 DOMAIN-CONTAINING PROTEIN"/>
    <property type="match status" value="1"/>
</dbReference>
<dbReference type="PANTHER" id="PTHR47074">
    <property type="entry name" value="BNAC02G40300D PROTEIN"/>
    <property type="match status" value="1"/>
</dbReference>
<evidence type="ECO:0000259" key="2">
    <source>
        <dbReference type="Pfam" id="PF13966"/>
    </source>
</evidence>
<feature type="domain" description="RNase H type-1" evidence="1">
    <location>
        <begin position="239"/>
        <end position="360"/>
    </location>
</feature>
<dbReference type="Pfam" id="PF13966">
    <property type="entry name" value="zf-RVT"/>
    <property type="match status" value="1"/>
</dbReference>
<proteinExistence type="predicted"/>
<dbReference type="InterPro" id="IPR052929">
    <property type="entry name" value="RNase_H-like_EbsB-rel"/>
</dbReference>
<evidence type="ECO:0000313" key="3">
    <source>
        <dbReference type="EMBL" id="KAK8517445.1"/>
    </source>
</evidence>
<dbReference type="InterPro" id="IPR036397">
    <property type="entry name" value="RNaseH_sf"/>
</dbReference>
<feature type="domain" description="Reverse transcriptase zinc-binding" evidence="2">
    <location>
        <begin position="54"/>
        <end position="149"/>
    </location>
</feature>
<dbReference type="Proteomes" id="UP001472677">
    <property type="component" value="Unassembled WGS sequence"/>
</dbReference>
<accession>A0ABR2CD59</accession>
<dbReference type="InterPro" id="IPR044730">
    <property type="entry name" value="RNase_H-like_dom_plant"/>
</dbReference>
<evidence type="ECO:0008006" key="5">
    <source>
        <dbReference type="Google" id="ProtNLM"/>
    </source>
</evidence>